<keyword evidence="1" id="KW-0732">Signal</keyword>
<accession>A0A9D9NK08</accession>
<feature type="signal peptide" evidence="1">
    <location>
        <begin position="1"/>
        <end position="19"/>
    </location>
</feature>
<dbReference type="Pfam" id="PF13568">
    <property type="entry name" value="OMP_b-brl_2"/>
    <property type="match status" value="1"/>
</dbReference>
<name>A0A9D9NK08_9BACT</name>
<organism evidence="3 4">
    <name type="scientific">Candidatus Limisoma faecipullorum</name>
    <dbReference type="NCBI Taxonomy" id="2840854"/>
    <lineage>
        <taxon>Bacteria</taxon>
        <taxon>Pseudomonadati</taxon>
        <taxon>Bacteroidota</taxon>
        <taxon>Bacteroidia</taxon>
        <taxon>Bacteroidales</taxon>
        <taxon>Candidatus Limisoma</taxon>
    </lineage>
</organism>
<sequence>MKKIIIAALLVITTATAPAQVNRTQALINAALKGWDIELRMGYNLGGTSPMPLPEEIRKIDSYSPGLPLSLEANFIKRFDTYKKWGLLFGVKVETKAMETKATVKNYGMEIIGDDGSRVAGRWTGGVQTNVENYYLTFPVLGTYRVHPRTNIKAGVFMSYVMRRKFNGYVYEGYLRNGDPTGEKTSFTDGQTASYDFSDNLRRFQWGAQVGVDWQAFKHLKLYADLTWGLNDIFKNDFKTITFSMYPIYVNLGVGYAF</sequence>
<dbReference type="AlphaFoldDB" id="A0A9D9NK08"/>
<comment type="caution">
    <text evidence="3">The sequence shown here is derived from an EMBL/GenBank/DDBJ whole genome shotgun (WGS) entry which is preliminary data.</text>
</comment>
<feature type="chain" id="PRO_5038943070" evidence="1">
    <location>
        <begin position="20"/>
        <end position="258"/>
    </location>
</feature>
<protein>
    <submittedName>
        <fullName evidence="3">PorT family protein</fullName>
    </submittedName>
</protein>
<evidence type="ECO:0000313" key="3">
    <source>
        <dbReference type="EMBL" id="MBO8476356.1"/>
    </source>
</evidence>
<dbReference type="Proteomes" id="UP000823598">
    <property type="component" value="Unassembled WGS sequence"/>
</dbReference>
<reference evidence="3" key="2">
    <citation type="journal article" date="2021" name="PeerJ">
        <title>Extensive microbial diversity within the chicken gut microbiome revealed by metagenomics and culture.</title>
        <authorList>
            <person name="Gilroy R."/>
            <person name="Ravi A."/>
            <person name="Getino M."/>
            <person name="Pursley I."/>
            <person name="Horton D.L."/>
            <person name="Alikhan N.F."/>
            <person name="Baker D."/>
            <person name="Gharbi K."/>
            <person name="Hall N."/>
            <person name="Watson M."/>
            <person name="Adriaenssens E.M."/>
            <person name="Foster-Nyarko E."/>
            <person name="Jarju S."/>
            <person name="Secka A."/>
            <person name="Antonio M."/>
            <person name="Oren A."/>
            <person name="Chaudhuri R.R."/>
            <person name="La Ragione R."/>
            <person name="Hildebrand F."/>
            <person name="Pallen M.J."/>
        </authorList>
    </citation>
    <scope>NUCLEOTIDE SEQUENCE</scope>
    <source>
        <strain evidence="3">6919</strain>
    </source>
</reference>
<proteinExistence type="predicted"/>
<dbReference type="EMBL" id="JADIMC010000059">
    <property type="protein sequence ID" value="MBO8476356.1"/>
    <property type="molecule type" value="Genomic_DNA"/>
</dbReference>
<evidence type="ECO:0000256" key="1">
    <source>
        <dbReference type="SAM" id="SignalP"/>
    </source>
</evidence>
<reference evidence="3" key="1">
    <citation type="submission" date="2020-10" db="EMBL/GenBank/DDBJ databases">
        <authorList>
            <person name="Gilroy R."/>
        </authorList>
    </citation>
    <scope>NUCLEOTIDE SEQUENCE</scope>
    <source>
        <strain evidence="3">6919</strain>
    </source>
</reference>
<evidence type="ECO:0000313" key="4">
    <source>
        <dbReference type="Proteomes" id="UP000823598"/>
    </source>
</evidence>
<dbReference type="InterPro" id="IPR025665">
    <property type="entry name" value="Beta-barrel_OMP_2"/>
</dbReference>
<evidence type="ECO:0000259" key="2">
    <source>
        <dbReference type="Pfam" id="PF13568"/>
    </source>
</evidence>
<gene>
    <name evidence="3" type="ORF">IAB88_05120</name>
</gene>
<feature type="domain" description="Outer membrane protein beta-barrel" evidence="2">
    <location>
        <begin position="19"/>
        <end position="234"/>
    </location>
</feature>